<protein>
    <recommendedName>
        <fullName evidence="8">BZIP domain-containing protein</fullName>
    </recommendedName>
</protein>
<dbReference type="GO" id="GO:0003700">
    <property type="term" value="F:DNA-binding transcription factor activity"/>
    <property type="evidence" value="ECO:0007669"/>
    <property type="project" value="InterPro"/>
</dbReference>
<keyword evidence="3" id="KW-0238">DNA-binding</keyword>
<reference evidence="9" key="1">
    <citation type="submission" date="2023-03" db="EMBL/GenBank/DDBJ databases">
        <title>Chromosome-scale reference genome and RAD-based genetic map of yellow starthistle (Centaurea solstitialis) reveal putative structural variation and QTLs associated with invader traits.</title>
        <authorList>
            <person name="Reatini B."/>
            <person name="Cang F.A."/>
            <person name="Jiang Q."/>
            <person name="Mckibben M.T.W."/>
            <person name="Barker M.S."/>
            <person name="Rieseberg L.H."/>
            <person name="Dlugosch K.M."/>
        </authorList>
    </citation>
    <scope>NUCLEOTIDE SEQUENCE</scope>
    <source>
        <strain evidence="9">CAN-66</strain>
        <tissue evidence="9">Leaf</tissue>
    </source>
</reference>
<dbReference type="PROSITE" id="PS50217">
    <property type="entry name" value="BZIP"/>
    <property type="match status" value="1"/>
</dbReference>
<proteinExistence type="predicted"/>
<feature type="compositionally biased region" description="Basic and acidic residues" evidence="7">
    <location>
        <begin position="20"/>
        <end position="33"/>
    </location>
</feature>
<dbReference type="InterPro" id="IPR044759">
    <property type="entry name" value="bZIP_RF2"/>
</dbReference>
<dbReference type="AlphaFoldDB" id="A0AA38TNN5"/>
<dbReference type="PANTHER" id="PTHR13690:SF152">
    <property type="entry name" value="BASIC-LEUCINE ZIPPER DOMAIN-CONTAINING PROTEIN-RELATED"/>
    <property type="match status" value="1"/>
</dbReference>
<feature type="coiled-coil region" evidence="6">
    <location>
        <begin position="196"/>
        <end position="251"/>
    </location>
</feature>
<evidence type="ECO:0000256" key="1">
    <source>
        <dbReference type="ARBA" id="ARBA00004123"/>
    </source>
</evidence>
<dbReference type="Proteomes" id="UP001172457">
    <property type="component" value="Chromosome 3"/>
</dbReference>
<dbReference type="GO" id="GO:0003677">
    <property type="term" value="F:DNA binding"/>
    <property type="evidence" value="ECO:0007669"/>
    <property type="project" value="UniProtKB-KW"/>
</dbReference>
<dbReference type="PANTHER" id="PTHR13690">
    <property type="entry name" value="TRANSCRIPTION FACTOR POSF21-RELATED"/>
    <property type="match status" value="1"/>
</dbReference>
<dbReference type="CDD" id="cd14703">
    <property type="entry name" value="bZIP_plant_RF2"/>
    <property type="match status" value="1"/>
</dbReference>
<dbReference type="Gene3D" id="1.20.5.170">
    <property type="match status" value="1"/>
</dbReference>
<evidence type="ECO:0000256" key="6">
    <source>
        <dbReference type="SAM" id="Coils"/>
    </source>
</evidence>
<keyword evidence="5" id="KW-0539">Nucleus</keyword>
<evidence type="ECO:0000259" key="8">
    <source>
        <dbReference type="PROSITE" id="PS50217"/>
    </source>
</evidence>
<keyword evidence="4" id="KW-0804">Transcription</keyword>
<evidence type="ECO:0000256" key="3">
    <source>
        <dbReference type="ARBA" id="ARBA00023125"/>
    </source>
</evidence>
<evidence type="ECO:0000313" key="10">
    <source>
        <dbReference type="Proteomes" id="UP001172457"/>
    </source>
</evidence>
<comment type="caution">
    <text evidence="9">The sequence shown here is derived from an EMBL/GenBank/DDBJ whole genome shotgun (WGS) entry which is preliminary data.</text>
</comment>
<accession>A0AA38TNN5</accession>
<keyword evidence="10" id="KW-1185">Reference proteome</keyword>
<evidence type="ECO:0000256" key="4">
    <source>
        <dbReference type="ARBA" id="ARBA00023163"/>
    </source>
</evidence>
<dbReference type="SUPFAM" id="SSF57959">
    <property type="entry name" value="Leucine zipper domain"/>
    <property type="match status" value="1"/>
</dbReference>
<feature type="domain" description="BZIP" evidence="8">
    <location>
        <begin position="178"/>
        <end position="241"/>
    </location>
</feature>
<feature type="compositionally biased region" description="Polar residues" evidence="7">
    <location>
        <begin position="7"/>
        <end position="19"/>
    </location>
</feature>
<name>A0AA38TNN5_9ASTR</name>
<gene>
    <name evidence="9" type="ORF">OSB04_013315</name>
</gene>
<dbReference type="GO" id="GO:0005634">
    <property type="term" value="C:nucleus"/>
    <property type="evidence" value="ECO:0007669"/>
    <property type="project" value="UniProtKB-SubCell"/>
</dbReference>
<evidence type="ECO:0000256" key="7">
    <source>
        <dbReference type="SAM" id="MobiDB-lite"/>
    </source>
</evidence>
<keyword evidence="2" id="KW-0805">Transcription regulation</keyword>
<keyword evidence="6" id="KW-0175">Coiled coil</keyword>
<feature type="region of interest" description="Disordered" evidence="7">
    <location>
        <begin position="1"/>
        <end position="45"/>
    </location>
</feature>
<dbReference type="EMBL" id="JARYMX010000003">
    <property type="protein sequence ID" value="KAJ9558701.1"/>
    <property type="molecule type" value="Genomic_DNA"/>
</dbReference>
<sequence length="294" mass="33125">MEKDESQNVIESSFPPSRRNSLDGNKENEKSCGEFDDEFSDDISRMPDNPPKYLGHRRALSEIITLPDDISFDIVDHNGPLYSDETEEDLLSMMYLDVDKFNSSCGGSRVDDSSFPALQTAAMQPLENDGDWSRVKHEHSVSMDGCSIKPGMLISGQEEISSKKSISDAKLAELALVDPKHAKKILANRQSAARSKDRKMRYIAELERKIQILQTEASSCSAQLAHLQRDTNGLTAENNELKLRLQTMKQQIHMQDGTSFDSKKFPFSLIRFPTLFFRSFNELNDIGSLSLSHI</sequence>
<evidence type="ECO:0000313" key="9">
    <source>
        <dbReference type="EMBL" id="KAJ9558701.1"/>
    </source>
</evidence>
<dbReference type="InterPro" id="IPR004827">
    <property type="entry name" value="bZIP"/>
</dbReference>
<organism evidence="9 10">
    <name type="scientific">Centaurea solstitialis</name>
    <name type="common">yellow star-thistle</name>
    <dbReference type="NCBI Taxonomy" id="347529"/>
    <lineage>
        <taxon>Eukaryota</taxon>
        <taxon>Viridiplantae</taxon>
        <taxon>Streptophyta</taxon>
        <taxon>Embryophyta</taxon>
        <taxon>Tracheophyta</taxon>
        <taxon>Spermatophyta</taxon>
        <taxon>Magnoliopsida</taxon>
        <taxon>eudicotyledons</taxon>
        <taxon>Gunneridae</taxon>
        <taxon>Pentapetalae</taxon>
        <taxon>asterids</taxon>
        <taxon>campanulids</taxon>
        <taxon>Asterales</taxon>
        <taxon>Asteraceae</taxon>
        <taxon>Carduoideae</taxon>
        <taxon>Cardueae</taxon>
        <taxon>Centaureinae</taxon>
        <taxon>Centaurea</taxon>
    </lineage>
</organism>
<dbReference type="InterPro" id="IPR046347">
    <property type="entry name" value="bZIP_sf"/>
</dbReference>
<dbReference type="SMART" id="SM00338">
    <property type="entry name" value="BRLZ"/>
    <property type="match status" value="1"/>
</dbReference>
<evidence type="ECO:0000256" key="2">
    <source>
        <dbReference type="ARBA" id="ARBA00023015"/>
    </source>
</evidence>
<comment type="subcellular location">
    <subcellularLocation>
        <location evidence="1">Nucleus</location>
    </subcellularLocation>
</comment>
<evidence type="ECO:0000256" key="5">
    <source>
        <dbReference type="ARBA" id="ARBA00023242"/>
    </source>
</evidence>